<organism evidence="2 3">
    <name type="scientific">Mesorhizobium tamadayense</name>
    <dbReference type="NCBI Taxonomy" id="425306"/>
    <lineage>
        <taxon>Bacteria</taxon>
        <taxon>Pseudomonadati</taxon>
        <taxon>Pseudomonadota</taxon>
        <taxon>Alphaproteobacteria</taxon>
        <taxon>Hyphomicrobiales</taxon>
        <taxon>Phyllobacteriaceae</taxon>
        <taxon>Mesorhizobium</taxon>
    </lineage>
</organism>
<evidence type="ECO:0000313" key="3">
    <source>
        <dbReference type="Proteomes" id="UP000273786"/>
    </source>
</evidence>
<dbReference type="AlphaFoldDB" id="A0A3P3F3L7"/>
<protein>
    <submittedName>
        <fullName evidence="2">Uncharacterized protein</fullName>
    </submittedName>
</protein>
<gene>
    <name evidence="2" type="ORF">EH240_30055</name>
</gene>
<evidence type="ECO:0000256" key="1">
    <source>
        <dbReference type="SAM" id="MobiDB-lite"/>
    </source>
</evidence>
<dbReference type="OrthoDB" id="8096255at2"/>
<dbReference type="EMBL" id="RQXT01000053">
    <property type="protein sequence ID" value="RRH93214.1"/>
    <property type="molecule type" value="Genomic_DNA"/>
</dbReference>
<evidence type="ECO:0000313" key="2">
    <source>
        <dbReference type="EMBL" id="RRH93214.1"/>
    </source>
</evidence>
<name>A0A3P3F3L7_9HYPH</name>
<comment type="caution">
    <text evidence="2">The sequence shown here is derived from an EMBL/GenBank/DDBJ whole genome shotgun (WGS) entry which is preliminary data.</text>
</comment>
<dbReference type="Proteomes" id="UP000273786">
    <property type="component" value="Unassembled WGS sequence"/>
</dbReference>
<sequence>MDGLLEELDACRNAAKRARNSEEAQELIDRVVNASSTVLDCRASLPPAVARSMLSDDQARRLRDDALMAADECNALGYATISHLEQRRKSAATVLDRTLKSNATPVQLSRVVSAVAEHHVACMEWWEKKARRCERMRSVCAATANLPSTTAEMRQDEEAALRLHTGWALNTKVIHLESRVALAQVKIEPQASTFEPAVREILMGENGRARLLGTFVGDIFPAFLSTSDAVLRSKGRPLDAQHCAVLEGVMERLSEFALGSHDMLAKLSDDRTGADHPLELLGQIVDDAWITAHEVMHLLALQSNTPAIIASPVDAGAAIPAHIAGKTVVAEGRMNGKGNRKPPAGAGSSAAGRPEPQVVAGDSETAPAAKVLVRSDLGTKKLVSAKEAHASASSAAAHLAIWQAPASTEALMRGLTRLDQLLQFDLADQQRTVSQARQMKPEDADHAVNTVVERLQTQTAEIQACLAALEEPRRRGLFKPAQLIEVHDKTVRLKVMLSEARGLAKALNEGRATTTIECMKTYAFPSQKYLEHLREAKELTPADLPRALKGEPGTLFEIRLQPKALRNGAMPSPMWVHIHTKRPVLAGQLATLDDAHFAACHVKSNDQRGHNRQWQDARAAIGQENVVIHRGKLTPAFCKSLLTTVLGGHSRHPLAEAAHRSTQAARYGM</sequence>
<proteinExistence type="predicted"/>
<reference evidence="2 3" key="1">
    <citation type="submission" date="2018-11" db="EMBL/GenBank/DDBJ databases">
        <title>the genome of Mesorhizobium tamadayense DSM 28320.</title>
        <authorList>
            <person name="Gao J."/>
        </authorList>
    </citation>
    <scope>NUCLEOTIDE SEQUENCE [LARGE SCALE GENOMIC DNA]</scope>
    <source>
        <strain evidence="2 3">DSM 28320</strain>
    </source>
</reference>
<accession>A0A3P3F3L7</accession>
<keyword evidence="3" id="KW-1185">Reference proteome</keyword>
<feature type="region of interest" description="Disordered" evidence="1">
    <location>
        <begin position="333"/>
        <end position="363"/>
    </location>
</feature>